<proteinExistence type="predicted"/>
<reference evidence="1 2" key="1">
    <citation type="journal article" date="2018" name="Front. Microbiol.">
        <title>Jumbo Bacteriophages Are Represented Within an Increasing Diversity of Environmental Viruses Infecting the Emerging Phytopathogen, Dickeya solani.</title>
        <authorList>
            <person name="Day A.W."/>
            <person name="Ahn J."/>
            <person name="Salmond G.P.C."/>
        </authorList>
    </citation>
    <scope>NUCLEOTIDE SEQUENCE [LARGE SCALE GENOMIC DNA]</scope>
</reference>
<sequence length="88" mass="10391">MNETMLLPHLLSRHWNPEKHFGWLSHNQLTVPLYSFDRAMRGVQVYTPEAPKKDPNPKACRYFTRVFGGKQLVWGTEIIPERDDRILN</sequence>
<accession>A0A384ZVZ5</accession>
<organism evidence="1 2">
    <name type="scientific">Dickeya phage vB_DsoM_JA13</name>
    <dbReference type="NCBI Taxonomy" id="2283030"/>
    <lineage>
        <taxon>Viruses</taxon>
        <taxon>Duplodnaviria</taxon>
        <taxon>Heunggongvirae</taxon>
        <taxon>Uroviricota</taxon>
        <taxon>Caudoviricetes</taxon>
        <taxon>Salmondvirus</taxon>
        <taxon>Salmondvirus JA11</taxon>
    </lineage>
</organism>
<protein>
    <submittedName>
        <fullName evidence="1">Putative DNA primase</fullName>
    </submittedName>
</protein>
<evidence type="ECO:0000313" key="1">
    <source>
        <dbReference type="EMBL" id="AXG66417.1"/>
    </source>
</evidence>
<evidence type="ECO:0000313" key="2">
    <source>
        <dbReference type="Proteomes" id="UP000263742"/>
    </source>
</evidence>
<name>A0A384ZVZ5_9CAUD</name>
<dbReference type="Proteomes" id="UP000263742">
    <property type="component" value="Segment"/>
</dbReference>
<dbReference type="EMBL" id="MH460460">
    <property type="protein sequence ID" value="AXG66417.1"/>
    <property type="molecule type" value="Genomic_DNA"/>
</dbReference>
<gene>
    <name evidence="1" type="ORF">JA13_014</name>
</gene>